<gene>
    <name evidence="2" type="ORF">GCM10009765_71830</name>
</gene>
<evidence type="ECO:0000256" key="1">
    <source>
        <dbReference type="SAM" id="MobiDB-lite"/>
    </source>
</evidence>
<evidence type="ECO:0000313" key="3">
    <source>
        <dbReference type="Proteomes" id="UP001500618"/>
    </source>
</evidence>
<feature type="region of interest" description="Disordered" evidence="1">
    <location>
        <begin position="75"/>
        <end position="104"/>
    </location>
</feature>
<dbReference type="Proteomes" id="UP001500618">
    <property type="component" value="Unassembled WGS sequence"/>
</dbReference>
<sequence length="104" mass="11313">MLQTSQAPCLACGEHDCTHIPNVQTPFPLRSVMPEPTEYVLATDRVFDGGSLAYTVGDKVPLEVADRLGLEGERVTTAVDQPADEHKEPVKQARSRTPGAKRRG</sequence>
<reference evidence="2 3" key="1">
    <citation type="journal article" date="2019" name="Int. J. Syst. Evol. Microbiol.">
        <title>The Global Catalogue of Microorganisms (GCM) 10K type strain sequencing project: providing services to taxonomists for standard genome sequencing and annotation.</title>
        <authorList>
            <consortium name="The Broad Institute Genomics Platform"/>
            <consortium name="The Broad Institute Genome Sequencing Center for Infectious Disease"/>
            <person name="Wu L."/>
            <person name="Ma J."/>
        </authorList>
    </citation>
    <scope>NUCLEOTIDE SEQUENCE [LARGE SCALE GENOMIC DNA]</scope>
    <source>
        <strain evidence="2 3">JCM 14718</strain>
    </source>
</reference>
<protein>
    <submittedName>
        <fullName evidence="2">Uncharacterized protein</fullName>
    </submittedName>
</protein>
<keyword evidence="3" id="KW-1185">Reference proteome</keyword>
<comment type="caution">
    <text evidence="2">The sequence shown here is derived from an EMBL/GenBank/DDBJ whole genome shotgun (WGS) entry which is preliminary data.</text>
</comment>
<name>A0ABN2IV17_9ACTN</name>
<accession>A0ABN2IV17</accession>
<organism evidence="2 3">
    <name type="scientific">Fodinicola feengrottensis</name>
    <dbReference type="NCBI Taxonomy" id="435914"/>
    <lineage>
        <taxon>Bacteria</taxon>
        <taxon>Bacillati</taxon>
        <taxon>Actinomycetota</taxon>
        <taxon>Actinomycetes</taxon>
        <taxon>Mycobacteriales</taxon>
        <taxon>Fodinicola</taxon>
    </lineage>
</organism>
<dbReference type="RefSeq" id="WP_279579331.1">
    <property type="nucleotide sequence ID" value="NZ_BAAANY010000038.1"/>
</dbReference>
<dbReference type="EMBL" id="BAAANY010000038">
    <property type="protein sequence ID" value="GAA1712357.1"/>
    <property type="molecule type" value="Genomic_DNA"/>
</dbReference>
<evidence type="ECO:0000313" key="2">
    <source>
        <dbReference type="EMBL" id="GAA1712357.1"/>
    </source>
</evidence>
<proteinExistence type="predicted"/>